<dbReference type="Pfam" id="PF13306">
    <property type="entry name" value="LRR_5"/>
    <property type="match status" value="1"/>
</dbReference>
<comment type="caution">
    <text evidence="1">The sequence shown here is derived from an EMBL/GenBank/DDBJ whole genome shotgun (WGS) entry which is preliminary data.</text>
</comment>
<evidence type="ECO:0000313" key="2">
    <source>
        <dbReference type="Proteomes" id="UP000705508"/>
    </source>
</evidence>
<dbReference type="EMBL" id="JACJKS010000001">
    <property type="protein sequence ID" value="MBM6947102.1"/>
    <property type="molecule type" value="Genomic_DNA"/>
</dbReference>
<name>A0A938XBH2_9CLOT</name>
<organism evidence="1 2">
    <name type="scientific">Mordavella massiliensis</name>
    <dbReference type="NCBI Taxonomy" id="1871024"/>
    <lineage>
        <taxon>Bacteria</taxon>
        <taxon>Bacillati</taxon>
        <taxon>Bacillota</taxon>
        <taxon>Clostridia</taxon>
        <taxon>Eubacteriales</taxon>
        <taxon>Clostridiaceae</taxon>
        <taxon>Mordavella</taxon>
    </lineage>
</organism>
<dbReference type="InterPro" id="IPR032675">
    <property type="entry name" value="LRR_dom_sf"/>
</dbReference>
<sequence length="304" mass="34544">METVTVPGQDGICLDGARYRREKGGVRLEQAPDLEEIRIPEQVCGEPVRWAAAYAFARTAAVRVCLPGSMEQIGNYAFYRCFRLRELVFSDALADVGSGAFNGCRLERLEIRFRDGMRSALKFILDEQRYALDVRLVFRGEGDAGEARVFFPEHFEEAVENTPARILETHYHGSGGDYRQCFYNKELDFAAYDRLFPRAVAEESEADAAWLAALRLGWPCRLSAGAKEQYETYVREHISCAGRVCVQREETGLLRLFGRAGYWDKSGLEETVDAAAREKKTEILGLLLDERRRLFPGQKKVFEL</sequence>
<dbReference type="AlphaFoldDB" id="A0A938XBH2"/>
<dbReference type="Gene3D" id="3.80.10.10">
    <property type="entry name" value="Ribonuclease Inhibitor"/>
    <property type="match status" value="1"/>
</dbReference>
<reference evidence="1" key="1">
    <citation type="submission" date="2020-08" db="EMBL/GenBank/DDBJ databases">
        <authorList>
            <person name="Cejkova D."/>
            <person name="Kubasova T."/>
            <person name="Jahodarova E."/>
            <person name="Rychlik I."/>
        </authorList>
    </citation>
    <scope>NUCLEOTIDE SEQUENCE</scope>
    <source>
        <strain evidence="1">An582</strain>
    </source>
</reference>
<dbReference type="InterPro" id="IPR026906">
    <property type="entry name" value="LRR_5"/>
</dbReference>
<reference evidence="1" key="2">
    <citation type="journal article" date="2021" name="Sci. Rep.">
        <title>The distribution of antibiotic resistance genes in chicken gut microbiota commensals.</title>
        <authorList>
            <person name="Juricova H."/>
            <person name="Matiasovicova J."/>
            <person name="Kubasova T."/>
            <person name="Cejkova D."/>
            <person name="Rychlik I."/>
        </authorList>
    </citation>
    <scope>NUCLEOTIDE SEQUENCE</scope>
    <source>
        <strain evidence="1">An582</strain>
    </source>
</reference>
<dbReference type="RefSeq" id="WP_204905164.1">
    <property type="nucleotide sequence ID" value="NZ_JACJKS010000001.1"/>
</dbReference>
<proteinExistence type="predicted"/>
<protein>
    <submittedName>
        <fullName evidence="1">Leucine-rich repeat protein</fullName>
    </submittedName>
</protein>
<dbReference type="Proteomes" id="UP000705508">
    <property type="component" value="Unassembled WGS sequence"/>
</dbReference>
<gene>
    <name evidence="1" type="ORF">H6A20_00285</name>
</gene>
<accession>A0A938XBH2</accession>
<evidence type="ECO:0000313" key="1">
    <source>
        <dbReference type="EMBL" id="MBM6947102.1"/>
    </source>
</evidence>